<evidence type="ECO:0000313" key="1">
    <source>
        <dbReference type="EMBL" id="JAT90235.1"/>
    </source>
</evidence>
<name>A0A1E1WT75_PECGO</name>
<proteinExistence type="predicted"/>
<organism evidence="1">
    <name type="scientific">Pectinophora gossypiella</name>
    <name type="common">Cotton pink bollworm</name>
    <name type="synonym">Depressaria gossypiella</name>
    <dbReference type="NCBI Taxonomy" id="13191"/>
    <lineage>
        <taxon>Eukaryota</taxon>
        <taxon>Metazoa</taxon>
        <taxon>Ecdysozoa</taxon>
        <taxon>Arthropoda</taxon>
        <taxon>Hexapoda</taxon>
        <taxon>Insecta</taxon>
        <taxon>Pterygota</taxon>
        <taxon>Neoptera</taxon>
        <taxon>Endopterygota</taxon>
        <taxon>Lepidoptera</taxon>
        <taxon>Glossata</taxon>
        <taxon>Ditrysia</taxon>
        <taxon>Gelechioidea</taxon>
        <taxon>Gelechiidae</taxon>
        <taxon>Apatetrinae</taxon>
        <taxon>Pectinophora</taxon>
    </lineage>
</organism>
<reference evidence="1" key="1">
    <citation type="submission" date="2015-09" db="EMBL/GenBank/DDBJ databases">
        <title>De novo assembly of Pectinophora gossypiella (Pink Bollworm) gut transcriptome.</title>
        <authorList>
            <person name="Tassone E.E."/>
        </authorList>
    </citation>
    <scope>NUCLEOTIDE SEQUENCE</scope>
</reference>
<dbReference type="OrthoDB" id="2668416at2759"/>
<dbReference type="AlphaFoldDB" id="A0A1E1WT75"/>
<gene>
    <name evidence="1" type="ORF">g.6627</name>
</gene>
<accession>A0A1E1WT75</accession>
<feature type="non-terminal residue" evidence="1">
    <location>
        <position position="182"/>
    </location>
</feature>
<evidence type="ECO:0008006" key="2">
    <source>
        <dbReference type="Google" id="ProtNLM"/>
    </source>
</evidence>
<protein>
    <recommendedName>
        <fullName evidence="2">Transposase Helix-turn-helix domain-containing protein</fullName>
    </recommendedName>
</protein>
<sequence>MVLSKVALYCLESNPYLAHDIITTRTILNKGRIYEKFHQLYENARKKPNRFYKYTKMSIETFDYIVENVEKAEEMLANKNLSVAEKVFLTLRCLSTTKSYACLHQEHGLSRSTVSSIVYSTLKVMWKTLRPLHMPKPTTEHLRSVSSEFYLNWKFPNCMGCISAKHFYVYAPRNRSKEATIM</sequence>
<dbReference type="EMBL" id="GDQN01000819">
    <property type="protein sequence ID" value="JAT90235.1"/>
    <property type="molecule type" value="Transcribed_RNA"/>
</dbReference>